<name>M0BZP7_9EURY</name>
<dbReference type="STRING" id="1227488.C477_15425"/>
<dbReference type="InterPro" id="IPR011051">
    <property type="entry name" value="RmlC_Cupin_sf"/>
</dbReference>
<dbReference type="InterPro" id="IPR013096">
    <property type="entry name" value="Cupin_2"/>
</dbReference>
<dbReference type="EMBL" id="AOIS01000051">
    <property type="protein sequence ID" value="ELZ16435.1"/>
    <property type="molecule type" value="Genomic_DNA"/>
</dbReference>
<evidence type="ECO:0000259" key="1">
    <source>
        <dbReference type="Pfam" id="PF07883"/>
    </source>
</evidence>
<dbReference type="Gene3D" id="2.60.120.10">
    <property type="entry name" value="Jelly Rolls"/>
    <property type="match status" value="1"/>
</dbReference>
<reference evidence="2 3" key="1">
    <citation type="journal article" date="2014" name="PLoS Genet.">
        <title>Phylogenetically driven sequencing of extremely halophilic archaea reveals strategies for static and dynamic osmo-response.</title>
        <authorList>
            <person name="Becker E.A."/>
            <person name="Seitzer P.M."/>
            <person name="Tritt A."/>
            <person name="Larsen D."/>
            <person name="Krusor M."/>
            <person name="Yao A.I."/>
            <person name="Wu D."/>
            <person name="Madern D."/>
            <person name="Eisen J.A."/>
            <person name="Darling A.E."/>
            <person name="Facciotti M.T."/>
        </authorList>
    </citation>
    <scope>NUCLEOTIDE SEQUENCE [LARGE SCALE GENOMIC DNA]</scope>
    <source>
        <strain evidence="2 3">JCM 13891</strain>
    </source>
</reference>
<dbReference type="AlphaFoldDB" id="M0BZP7"/>
<dbReference type="PATRIC" id="fig|1227488.3.peg.3072"/>
<dbReference type="InterPro" id="IPR014710">
    <property type="entry name" value="RmlC-like_jellyroll"/>
</dbReference>
<feature type="domain" description="Cupin type-2" evidence="1">
    <location>
        <begin position="37"/>
        <end position="102"/>
    </location>
</feature>
<protein>
    <submittedName>
        <fullName evidence="2">Cupin</fullName>
    </submittedName>
</protein>
<evidence type="ECO:0000313" key="2">
    <source>
        <dbReference type="EMBL" id="ELZ16435.1"/>
    </source>
</evidence>
<gene>
    <name evidence="2" type="ORF">C477_15425</name>
</gene>
<dbReference type="Pfam" id="PF07883">
    <property type="entry name" value="Cupin_2"/>
    <property type="match status" value="1"/>
</dbReference>
<dbReference type="eggNOG" id="arCOG02999">
    <property type="taxonomic scope" value="Archaea"/>
</dbReference>
<organism evidence="2 3">
    <name type="scientific">Haloterrigena salina JCM 13891</name>
    <dbReference type="NCBI Taxonomy" id="1227488"/>
    <lineage>
        <taxon>Archaea</taxon>
        <taxon>Methanobacteriati</taxon>
        <taxon>Methanobacteriota</taxon>
        <taxon>Stenosarchaea group</taxon>
        <taxon>Halobacteria</taxon>
        <taxon>Halobacteriales</taxon>
        <taxon>Natrialbaceae</taxon>
        <taxon>Haloterrigena</taxon>
    </lineage>
</organism>
<dbReference type="RefSeq" id="WP_008895363.1">
    <property type="nucleotide sequence ID" value="NZ_AOIS01000051.1"/>
</dbReference>
<keyword evidence="3" id="KW-1185">Reference proteome</keyword>
<dbReference type="OrthoDB" id="199885at2157"/>
<sequence length="108" mass="12043">MTDTDQLTTRTERRRLDDLVATPHAHVFDGEPRTVRLELAAGESVPAHRHSERTIVCHVLEGTLEMGLGDEEYVLEAGEILRFDGRQEIAPEARTDATALLVLAPRDD</sequence>
<evidence type="ECO:0000313" key="3">
    <source>
        <dbReference type="Proteomes" id="UP000011657"/>
    </source>
</evidence>
<comment type="caution">
    <text evidence="2">The sequence shown here is derived from an EMBL/GenBank/DDBJ whole genome shotgun (WGS) entry which is preliminary data.</text>
</comment>
<dbReference type="SUPFAM" id="SSF51182">
    <property type="entry name" value="RmlC-like cupins"/>
    <property type="match status" value="1"/>
</dbReference>
<proteinExistence type="predicted"/>
<dbReference type="Proteomes" id="UP000011657">
    <property type="component" value="Unassembled WGS sequence"/>
</dbReference>
<accession>M0BZP7</accession>